<evidence type="ECO:0000313" key="3">
    <source>
        <dbReference type="EMBL" id="CAL4790153.1"/>
    </source>
</evidence>
<comment type="caution">
    <text evidence="2">The sequence shown here is derived from an EMBL/GenBank/DDBJ whole genome shotgun (WGS) entry which is preliminary data.</text>
</comment>
<feature type="region of interest" description="Disordered" evidence="1">
    <location>
        <begin position="1"/>
        <end position="66"/>
    </location>
</feature>
<accession>A0A9P1D4Q7</accession>
<evidence type="ECO:0000313" key="4">
    <source>
        <dbReference type="Proteomes" id="UP001152797"/>
    </source>
</evidence>
<feature type="compositionally biased region" description="Basic residues" evidence="1">
    <location>
        <begin position="32"/>
        <end position="53"/>
    </location>
</feature>
<gene>
    <name evidence="2" type="ORF">C1SCF055_LOCUS28758</name>
</gene>
<proteinExistence type="predicted"/>
<evidence type="ECO:0000313" key="2">
    <source>
        <dbReference type="EMBL" id="CAI4002841.1"/>
    </source>
</evidence>
<feature type="region of interest" description="Disordered" evidence="1">
    <location>
        <begin position="215"/>
        <end position="234"/>
    </location>
</feature>
<sequence>MPRWPGNESYKDEGDEPEDDEDGEDEPEPKAKAKAKRKPKAKGKAKAKAKRTPRAPSSAGSRKMKQAERYSSTYAKIGGFPACHLYSWLKLLDEDNFGTVLENRLDKPAILAYLFVMTGVCPAERPPSWERDEIVTELRKEWRRFGYPLRGDDFIEPEYVTQLAKKWMCTFAKVKGDGQIIMPDRVQHPGKAWIMEEAAASKTLGQEKATLMVEGKTDQKKEAKMDQKPSSAEKTEESEFKIIYRDGGQRLVKLNFLGKRVADVPLPASASNFKIIYQNGCFLLSSKGGADLYDCEEYVGILMPPTAGLGFGWVLLAG</sequence>
<reference evidence="3 4" key="2">
    <citation type="submission" date="2024-05" db="EMBL/GenBank/DDBJ databases">
        <authorList>
            <person name="Chen Y."/>
            <person name="Shah S."/>
            <person name="Dougan E. K."/>
            <person name="Thang M."/>
            <person name="Chan C."/>
        </authorList>
    </citation>
    <scope>NUCLEOTIDE SEQUENCE [LARGE SCALE GENOMIC DNA]</scope>
</reference>
<dbReference type="EMBL" id="CAMXCT030003168">
    <property type="protein sequence ID" value="CAL4790153.1"/>
    <property type="molecule type" value="Genomic_DNA"/>
</dbReference>
<dbReference type="EMBL" id="CAMXCT020003168">
    <property type="protein sequence ID" value="CAL1156216.1"/>
    <property type="molecule type" value="Genomic_DNA"/>
</dbReference>
<reference evidence="2" key="1">
    <citation type="submission" date="2022-10" db="EMBL/GenBank/DDBJ databases">
        <authorList>
            <person name="Chen Y."/>
            <person name="Dougan E. K."/>
            <person name="Chan C."/>
            <person name="Rhodes N."/>
            <person name="Thang M."/>
        </authorList>
    </citation>
    <scope>NUCLEOTIDE SEQUENCE</scope>
</reference>
<feature type="compositionally biased region" description="Acidic residues" evidence="1">
    <location>
        <begin position="13"/>
        <end position="27"/>
    </location>
</feature>
<dbReference type="AlphaFoldDB" id="A0A9P1D4Q7"/>
<organism evidence="2">
    <name type="scientific">Cladocopium goreaui</name>
    <dbReference type="NCBI Taxonomy" id="2562237"/>
    <lineage>
        <taxon>Eukaryota</taxon>
        <taxon>Sar</taxon>
        <taxon>Alveolata</taxon>
        <taxon>Dinophyceae</taxon>
        <taxon>Suessiales</taxon>
        <taxon>Symbiodiniaceae</taxon>
        <taxon>Cladocopium</taxon>
    </lineage>
</organism>
<evidence type="ECO:0000256" key="1">
    <source>
        <dbReference type="SAM" id="MobiDB-lite"/>
    </source>
</evidence>
<dbReference type="Proteomes" id="UP001152797">
    <property type="component" value="Unassembled WGS sequence"/>
</dbReference>
<keyword evidence="4" id="KW-1185">Reference proteome</keyword>
<name>A0A9P1D4Q7_9DINO</name>
<protein>
    <submittedName>
        <fullName evidence="2">Uncharacterized protein</fullName>
    </submittedName>
</protein>
<dbReference type="EMBL" id="CAMXCT010003168">
    <property type="protein sequence ID" value="CAI4002841.1"/>
    <property type="molecule type" value="Genomic_DNA"/>
</dbReference>